<keyword evidence="2" id="KW-1185">Reference proteome</keyword>
<comment type="caution">
    <text evidence="1">The sequence shown here is derived from an EMBL/GenBank/DDBJ whole genome shotgun (WGS) entry which is preliminary data.</text>
</comment>
<protein>
    <submittedName>
        <fullName evidence="1">Uncharacterized protein</fullName>
    </submittedName>
</protein>
<evidence type="ECO:0000313" key="2">
    <source>
        <dbReference type="Proteomes" id="UP001054837"/>
    </source>
</evidence>
<dbReference type="EMBL" id="BPLQ01014795">
    <property type="protein sequence ID" value="GIY83251.1"/>
    <property type="molecule type" value="Genomic_DNA"/>
</dbReference>
<proteinExistence type="predicted"/>
<gene>
    <name evidence="1" type="ORF">CDAR_367201</name>
</gene>
<organism evidence="1 2">
    <name type="scientific">Caerostris darwini</name>
    <dbReference type="NCBI Taxonomy" id="1538125"/>
    <lineage>
        <taxon>Eukaryota</taxon>
        <taxon>Metazoa</taxon>
        <taxon>Ecdysozoa</taxon>
        <taxon>Arthropoda</taxon>
        <taxon>Chelicerata</taxon>
        <taxon>Arachnida</taxon>
        <taxon>Araneae</taxon>
        <taxon>Araneomorphae</taxon>
        <taxon>Entelegynae</taxon>
        <taxon>Araneoidea</taxon>
        <taxon>Araneidae</taxon>
        <taxon>Caerostris</taxon>
    </lineage>
</organism>
<reference evidence="1 2" key="1">
    <citation type="submission" date="2021-06" db="EMBL/GenBank/DDBJ databases">
        <title>Caerostris darwini draft genome.</title>
        <authorList>
            <person name="Kono N."/>
            <person name="Arakawa K."/>
        </authorList>
    </citation>
    <scope>NUCLEOTIDE SEQUENCE [LARGE SCALE GENOMIC DNA]</scope>
</reference>
<accession>A0AAV4WMR8</accession>
<sequence>MGTCVLPCPTGAQVGAGDEQPQQASDRRHLCRTLAGGWEDGGSVGLGSPLPAKILPRSDRSLCTPAPTGIACAVTGGSARQLIRLRRWTLDDALHGLPRKRFFNNRWAEMFVG</sequence>
<dbReference type="Proteomes" id="UP001054837">
    <property type="component" value="Unassembled WGS sequence"/>
</dbReference>
<name>A0AAV4WMR8_9ARAC</name>
<evidence type="ECO:0000313" key="1">
    <source>
        <dbReference type="EMBL" id="GIY83251.1"/>
    </source>
</evidence>
<dbReference type="AlphaFoldDB" id="A0AAV4WMR8"/>